<keyword evidence="1" id="KW-0929">Antimicrobial</keyword>
<dbReference type="GO" id="GO:0043022">
    <property type="term" value="F:ribosome binding"/>
    <property type="evidence" value="ECO:0007669"/>
    <property type="project" value="InterPro"/>
</dbReference>
<comment type="caution">
    <text evidence="8">The sequence shown here is derived from an EMBL/GenBank/DDBJ whole genome shotgun (WGS) entry which is preliminary data.</text>
</comment>
<evidence type="ECO:0000259" key="7">
    <source>
        <dbReference type="Pfam" id="PF09000"/>
    </source>
</evidence>
<feature type="compositionally biased region" description="Low complexity" evidence="5">
    <location>
        <begin position="36"/>
        <end position="45"/>
    </location>
</feature>
<dbReference type="GO" id="GO:0005727">
    <property type="term" value="C:extrachromosomal circular DNA"/>
    <property type="evidence" value="ECO:0007669"/>
    <property type="project" value="InterPro"/>
</dbReference>
<protein>
    <submittedName>
        <fullName evidence="8">Colicin</fullName>
    </submittedName>
</protein>
<evidence type="ECO:0000256" key="4">
    <source>
        <dbReference type="SAM" id="Coils"/>
    </source>
</evidence>
<dbReference type="GO" id="GO:0050829">
    <property type="term" value="P:defense response to Gram-negative bacterium"/>
    <property type="evidence" value="ECO:0007669"/>
    <property type="project" value="InterPro"/>
</dbReference>
<sequence>MSGGDGRGHNTGAHSTSGNINGGPTGLGVSGGASDGSGWSSENNPWGGGSGSGIHWGGGSGRGNGGGNGNSGGGSGTGGNLSAVAAPVAFGFPALSTPGAGGLAVSISASELSAAIAGIIAKLKKVNLKFTPFGVVLSSLIPSEIAKDDPNMMSKIVTSLPADDITESPVSSLPLDKATVNVNVRVVDDVKDERQNISVVSGVPMSVPVVDAKPTERPGVFTASIPGAPVLNISVNNSTPAVQTLSPGVTNNTDKDVRPAGFTQGGNTRDAVIRFPKDSGHNAVYVSVSDVLSPDQVKQRQDEENRRQQEWDATHPVEVAEREYENARAELEAENKNVHSLQVALDGLKNTAEGLALSDAGRHPLTSSESRFVAVPGYSGGGVHFDSTATVDSRDRLNSLLSLGGAAYVNNVLELGEVSAPTEDGLKVGNAIKNAMIEVYDKLRQRLITRQNEINHAQVSLNTAIESRNKKEEKKRSAENKLNEERNKPRKGTKDYGHDYHPAPETEEIKGLGDIKKGIPKTPKQNGGGKRKRWIGDKGRKIYEWDSQHGELEGYRASDGQHLGSFDPKTGKQLKGPDPKRNIKKYL</sequence>
<dbReference type="RefSeq" id="WP_396016287.1">
    <property type="nucleotide sequence ID" value="NZ_JBHZLP010000072.1"/>
</dbReference>
<dbReference type="InterPro" id="IPR024575">
    <property type="entry name" value="Cloacin_colicin"/>
</dbReference>
<dbReference type="InterPro" id="IPR036725">
    <property type="entry name" value="ColE3_ribonuclease_sf"/>
</dbReference>
<organism evidence="8 9">
    <name type="scientific">Escherichia coli</name>
    <dbReference type="NCBI Taxonomy" id="562"/>
    <lineage>
        <taxon>Bacteria</taxon>
        <taxon>Pseudomonadati</taxon>
        <taxon>Pseudomonadota</taxon>
        <taxon>Gammaproteobacteria</taxon>
        <taxon>Enterobacterales</taxon>
        <taxon>Enterobacteriaceae</taxon>
        <taxon>Escherichia</taxon>
    </lineage>
</organism>
<dbReference type="Pfam" id="PF09000">
    <property type="entry name" value="Cytotoxic"/>
    <property type="match status" value="1"/>
</dbReference>
<feature type="compositionally biased region" description="Basic and acidic residues" evidence="5">
    <location>
        <begin position="467"/>
        <end position="517"/>
    </location>
</feature>
<evidence type="ECO:0000259" key="6">
    <source>
        <dbReference type="Pfam" id="PF03515"/>
    </source>
</evidence>
<evidence type="ECO:0000313" key="8">
    <source>
        <dbReference type="EMBL" id="MGE17271.1"/>
    </source>
</evidence>
<gene>
    <name evidence="8" type="ORF">D9D43_27850</name>
</gene>
<dbReference type="InterPro" id="IPR009105">
    <property type="entry name" value="Colicin_E3_ribonuclease"/>
</dbReference>
<name>A0A3K0WGD0_ECOLX</name>
<dbReference type="GO" id="GO:0003723">
    <property type="term" value="F:RNA binding"/>
    <property type="evidence" value="ECO:0007669"/>
    <property type="project" value="InterPro"/>
</dbReference>
<feature type="region of interest" description="Disordered" evidence="5">
    <location>
        <begin position="246"/>
        <end position="270"/>
    </location>
</feature>
<feature type="domain" description="Pyosin/cloacin translocation" evidence="6">
    <location>
        <begin position="31"/>
        <end position="312"/>
    </location>
</feature>
<evidence type="ECO:0000256" key="5">
    <source>
        <dbReference type="SAM" id="MobiDB-lite"/>
    </source>
</evidence>
<accession>A0A3K0WGD0</accession>
<feature type="coiled-coil region" evidence="4">
    <location>
        <begin position="317"/>
        <end position="351"/>
    </location>
</feature>
<feature type="domain" description="Colicin E3-like ribonuclease" evidence="7">
    <location>
        <begin position="501"/>
        <end position="584"/>
    </location>
</feature>
<proteinExistence type="predicted"/>
<dbReference type="GO" id="GO:0031640">
    <property type="term" value="P:killing of cells of another organism"/>
    <property type="evidence" value="ECO:0007669"/>
    <property type="project" value="UniProtKB-KW"/>
</dbReference>
<dbReference type="InterPro" id="IPR014739">
    <property type="entry name" value="Channel_colicin_N_sf"/>
</dbReference>
<dbReference type="Pfam" id="PF03515">
    <property type="entry name" value="Cloacin"/>
    <property type="match status" value="1"/>
</dbReference>
<evidence type="ECO:0000256" key="1">
    <source>
        <dbReference type="ARBA" id="ARBA00022529"/>
    </source>
</evidence>
<dbReference type="PRINTS" id="PR01295">
    <property type="entry name" value="CLOACIN"/>
</dbReference>
<dbReference type="EMBL" id="RNLZ01000127">
    <property type="protein sequence ID" value="MGE17271.1"/>
    <property type="molecule type" value="Genomic_DNA"/>
</dbReference>
<dbReference type="Gene3D" id="3.30.305.10">
    <property type="entry name" value="Colicin Ia, domain 2"/>
    <property type="match status" value="1"/>
</dbReference>
<keyword evidence="3" id="KW-0078">Bacteriocin</keyword>
<keyword evidence="4" id="KW-0175">Coiled coil</keyword>
<dbReference type="InterPro" id="IPR038452">
    <property type="entry name" value="Channel_colicin_cen_sf"/>
</dbReference>
<dbReference type="GO" id="GO:0016020">
    <property type="term" value="C:membrane"/>
    <property type="evidence" value="ECO:0007669"/>
    <property type="project" value="InterPro"/>
</dbReference>
<dbReference type="InterPro" id="IPR036302">
    <property type="entry name" value="Pyosin/cloacin_T_dom_sf"/>
</dbReference>
<feature type="region of interest" description="Disordered" evidence="5">
    <location>
        <begin position="465"/>
        <end position="539"/>
    </location>
</feature>
<feature type="region of interest" description="Disordered" evidence="5">
    <location>
        <begin position="294"/>
        <end position="315"/>
    </location>
</feature>
<keyword evidence="2" id="KW-0044">Antibiotic</keyword>
<dbReference type="Proteomes" id="UP000272336">
    <property type="component" value="Unassembled WGS sequence"/>
</dbReference>
<dbReference type="SUPFAM" id="SSF69369">
    <property type="entry name" value="Cloacin translocation domain"/>
    <property type="match status" value="1"/>
</dbReference>
<dbReference type="InterPro" id="IPR016128">
    <property type="entry name" value="Pyosin/cloacin_T_dom"/>
</dbReference>
<dbReference type="SUPFAM" id="SSF63840">
    <property type="entry name" value="Ribonuclease domain of colicin E3"/>
    <property type="match status" value="1"/>
</dbReference>
<dbReference type="SUPFAM" id="SSF58096">
    <property type="entry name" value="Colicin Ia, N-terminal domain"/>
    <property type="match status" value="1"/>
</dbReference>
<feature type="compositionally biased region" description="Basic and acidic residues" evidence="5">
    <location>
        <begin position="297"/>
        <end position="315"/>
    </location>
</feature>
<dbReference type="GO" id="GO:0016788">
    <property type="term" value="F:hydrolase activity, acting on ester bonds"/>
    <property type="evidence" value="ECO:0007669"/>
    <property type="project" value="InterPro"/>
</dbReference>
<feature type="region of interest" description="Disordered" evidence="5">
    <location>
        <begin position="1"/>
        <end position="74"/>
    </location>
</feature>
<feature type="region of interest" description="Disordered" evidence="5">
    <location>
        <begin position="553"/>
        <end position="587"/>
    </location>
</feature>
<dbReference type="Gene3D" id="3.10.380.10">
    <property type="entry name" value="Colicin E3-like ribonuclease domain"/>
    <property type="match status" value="1"/>
</dbReference>
<reference evidence="8 9" key="1">
    <citation type="submission" date="2018-10" db="EMBL/GenBank/DDBJ databases">
        <authorList>
            <consortium name="NARMS: The National Antimicrobial Resistance Monitoring System"/>
        </authorList>
    </citation>
    <scope>NUCLEOTIDE SEQUENCE [LARGE SCALE GENOMIC DNA]</scope>
    <source>
        <strain evidence="8 9">CVM N17EC0060</strain>
    </source>
</reference>
<feature type="compositionally biased region" description="Gly residues" evidence="5">
    <location>
        <begin position="46"/>
        <end position="74"/>
    </location>
</feature>
<evidence type="ECO:0000313" key="9">
    <source>
        <dbReference type="Proteomes" id="UP000272336"/>
    </source>
</evidence>
<dbReference type="AlphaFoldDB" id="A0A3K0WGD0"/>
<evidence type="ECO:0000256" key="2">
    <source>
        <dbReference type="ARBA" id="ARBA00023022"/>
    </source>
</evidence>
<feature type="compositionally biased region" description="Gly residues" evidence="5">
    <location>
        <begin position="20"/>
        <end position="35"/>
    </location>
</feature>
<dbReference type="GO" id="GO:0140911">
    <property type="term" value="F:pore-forming activity"/>
    <property type="evidence" value="ECO:0007669"/>
    <property type="project" value="InterPro"/>
</dbReference>
<evidence type="ECO:0000256" key="3">
    <source>
        <dbReference type="ARBA" id="ARBA00023048"/>
    </source>
</evidence>
<dbReference type="Gene3D" id="1.20.5.740">
    <property type="entry name" value="Single helix bin"/>
    <property type="match status" value="1"/>
</dbReference>